<dbReference type="CDD" id="cd00185">
    <property type="entry name" value="TNFRSF"/>
    <property type="match status" value="1"/>
</dbReference>
<dbReference type="PANTHER" id="PTHR11319">
    <property type="entry name" value="G PROTEIN-COUPLED RECEPTOR-RELATED"/>
    <property type="match status" value="1"/>
</dbReference>
<evidence type="ECO:0000313" key="12">
    <source>
        <dbReference type="EMBL" id="JAC82707.1"/>
    </source>
</evidence>
<feature type="transmembrane region" description="Helical" evidence="9">
    <location>
        <begin position="596"/>
        <end position="614"/>
    </location>
</feature>
<organism evidence="12">
    <name type="scientific">Tetraselmis sp. GSL018</name>
    <dbReference type="NCBI Taxonomy" id="582737"/>
    <lineage>
        <taxon>Eukaryota</taxon>
        <taxon>Viridiplantae</taxon>
        <taxon>Chlorophyta</taxon>
        <taxon>core chlorophytes</taxon>
        <taxon>Chlorodendrophyceae</taxon>
        <taxon>Chlorodendrales</taxon>
        <taxon>Chlorodendraceae</taxon>
        <taxon>Tetraselmis</taxon>
    </lineage>
</organism>
<evidence type="ECO:0000259" key="11">
    <source>
        <dbReference type="Pfam" id="PF07699"/>
    </source>
</evidence>
<gene>
    <name evidence="12" type="primary">GRM6_7_8</name>
    <name evidence="12" type="ORF">TSPGSL018_5088</name>
</gene>
<protein>
    <submittedName>
        <fullName evidence="12">Metabotropic glutamate receptor 6/7/8</fullName>
    </submittedName>
</protein>
<feature type="compositionally biased region" description="Polar residues" evidence="8">
    <location>
        <begin position="1273"/>
        <end position="1288"/>
    </location>
</feature>
<feature type="domain" description="Tyrosine-protein kinase ephrin type A/B receptor-like" evidence="11">
    <location>
        <begin position="415"/>
        <end position="456"/>
    </location>
</feature>
<dbReference type="InterPro" id="IPR028082">
    <property type="entry name" value="Peripla_BP_I"/>
</dbReference>
<keyword evidence="2 9" id="KW-0812">Transmembrane</keyword>
<dbReference type="SMART" id="SM01411">
    <property type="entry name" value="Ephrin_rec_like"/>
    <property type="match status" value="2"/>
</dbReference>
<reference evidence="12" key="1">
    <citation type="submission" date="2014-05" db="EMBL/GenBank/DDBJ databases">
        <title>The transcriptome of the halophilic microalga Tetraselmis sp. GSL018 isolated from the Great Salt Lake, Utah.</title>
        <authorList>
            <person name="Jinkerson R.E."/>
            <person name="D'Adamo S."/>
            <person name="Posewitz M.C."/>
        </authorList>
    </citation>
    <scope>NUCLEOTIDE SEQUENCE</scope>
    <source>
        <strain evidence="12">GSL018</strain>
    </source>
</reference>
<sequence length="1492" mass="163659">MAVAGASRSASCIALSHVLFTPKTPMVSPSCRSSELSNAQQFPLFARTVPSDSASSRIAAQILLGGFGWRRIAVVYDDDSFGTNFFQDFSAAARAYVDDSRNNASDWLEITGISISGSDVSPALEELAACACRIVVVATVNAAIRFASGVEAMGLAGNGYTYIFPDSGGFSDLFSGEPRSSIAQGALLLAFDPIQPAASRILHEEMSSTPVDEIMPPLREALLLNGRDEAQWVAEGYEDQGAETAAYLYDAMWAIALAIKEANSTMQYLLTAKCDTNVNCFGDKLLDIIKSQKFTGATGTVEFAKDEEGLATGDRASHTLPFPVRYWNSTSSSWRTAGYYRQGGRGEEVLELMEPIVWSHLSTEIPPDGGSCPTGMYFDDNAIGCLPCGMGRFSAVRGQANCSACDPGYACPLEKCTTCDSCDTGTYQDIPGQTSCKPCPPNTRTAERATTSVTGCVCKEGFFRIDGQPGKECYPCPDGGVCPGGSHQPYPSNGYWGNWSLIDGSVKDSREYAEYVKRTAFHHCPYSAFCTSSCAPTGTEEPSNTTTGPDQGTGDACRSNPENVCSEGHKGRLCESCEDGYFVLGSKCFKCLKPEGLFVGGATFAIICIWYLLNRVAAGNYEAVDLMLIYFQNASTITAFSLNWHPSLVEYPFWALAIVNFDVTYISPQCTWSSWSYGHGLILQKMLPIIVMSIYLILYLVNKAVIEAFGRRDSDTLSMMSVAEDDGGKHVGGVLAAVLRKLGQATSHEELHQLGDTYIAGSASFLNVVYHTMTLKSFEAFFCKELLDGTEYLVAGPSVLCWQGPHWGYLALSSFGLIIYTAGVPTLFFMILRYGKIHNLFRNSRFMRQWGWLYLRYEKEWYFWEVVIMIRRGLLVVVLVTCRTVPSIQLVAGIALVTCLITSHFYARPFISVSLDYLDTFSLVSLMGLLCTGSLFYAEDGRAMFSNWDTTVMAICIANLFGCMVMVIIMVFRDVTYEEAIKSIDRRLRRIFAYTISPVNNDSPGALKEKRLSLLTSLAFNSPAAGGQEGNRLAKMVKNEEMELSKTLDAANLDKWLKVKTETVEDRRASRLLSERLSRTSGKNLSPKRFASMLSHKAYSLQLQQSVVRFWLCNHWTRNVLSDTSPVSYYSQRPYAIFYGNLVSENPYLIDYMLHAPPEKLKLAKRVINQMRHAQMTYTKGGRLAKMISPIDRGPLLAWLMVAKDDNISTIRDLLVDIYKANHCGADPAELQSAVDERNFVVHAFDWFVQRLPPPDRLGLQQNLTVEEEQSQHESVTMQARISASASRGNRPPGLPKIHSLVGLLMRTNTKSSGSAEIAATSVTGAEDRALPVVHAWGEDSAEPSMQPERPRLDETDPEPPGADVGDADCSVVEIDEGCMEQSSERQLLHSPEIPTSQGTSATGQRWLPFGIQTAGSVAGSGSRGKTAGEGSTGASSAPDQRAKWAAQVLTKQLKTFRELSLGQFDAEIRRLSNEKSALTSELKKLEKSLAG</sequence>
<dbReference type="Gene3D" id="3.40.50.2300">
    <property type="match status" value="3"/>
</dbReference>
<dbReference type="InterPro" id="IPR000337">
    <property type="entry name" value="GPCR_3"/>
</dbReference>
<feature type="region of interest" description="Disordered" evidence="8">
    <location>
        <begin position="1267"/>
        <end position="1296"/>
    </location>
</feature>
<feature type="coiled-coil region" evidence="7">
    <location>
        <begin position="1462"/>
        <end position="1489"/>
    </location>
</feature>
<name>A0A061SC43_9CHLO</name>
<evidence type="ECO:0000256" key="1">
    <source>
        <dbReference type="ARBA" id="ARBA00004141"/>
    </source>
</evidence>
<proteinExistence type="predicted"/>
<dbReference type="Pfam" id="PF01094">
    <property type="entry name" value="ANF_receptor"/>
    <property type="match status" value="1"/>
</dbReference>
<keyword evidence="5 12" id="KW-0675">Receptor</keyword>
<feature type="transmembrane region" description="Helical" evidence="9">
    <location>
        <begin position="807"/>
        <end position="832"/>
    </location>
</feature>
<feature type="transmembrane region" description="Helical" evidence="9">
    <location>
        <begin position="918"/>
        <end position="938"/>
    </location>
</feature>
<evidence type="ECO:0000256" key="2">
    <source>
        <dbReference type="ARBA" id="ARBA00022692"/>
    </source>
</evidence>
<feature type="transmembrane region" description="Helical" evidence="9">
    <location>
        <begin position="861"/>
        <end position="881"/>
    </location>
</feature>
<evidence type="ECO:0000259" key="10">
    <source>
        <dbReference type="Pfam" id="PF01094"/>
    </source>
</evidence>
<evidence type="ECO:0000256" key="6">
    <source>
        <dbReference type="ARBA" id="ARBA00023180"/>
    </source>
</evidence>
<keyword evidence="4 9" id="KW-0472">Membrane</keyword>
<accession>A0A061SC43</accession>
<keyword evidence="6" id="KW-0325">Glycoprotein</keyword>
<feature type="domain" description="Receptor ligand binding region" evidence="10">
    <location>
        <begin position="2"/>
        <end position="307"/>
    </location>
</feature>
<feature type="compositionally biased region" description="Polar residues" evidence="8">
    <location>
        <begin position="1394"/>
        <end position="1404"/>
    </location>
</feature>
<feature type="transmembrane region" description="Helical" evidence="9">
    <location>
        <begin position="887"/>
        <end position="906"/>
    </location>
</feature>
<feature type="region of interest" description="Disordered" evidence="8">
    <location>
        <begin position="1338"/>
        <end position="1368"/>
    </location>
</feature>
<evidence type="ECO:0000256" key="8">
    <source>
        <dbReference type="SAM" id="MobiDB-lite"/>
    </source>
</evidence>
<dbReference type="GO" id="GO:0016020">
    <property type="term" value="C:membrane"/>
    <property type="evidence" value="ECO:0007669"/>
    <property type="project" value="UniProtKB-SubCell"/>
</dbReference>
<dbReference type="SUPFAM" id="SSF57184">
    <property type="entry name" value="Growth factor receptor domain"/>
    <property type="match status" value="1"/>
</dbReference>
<dbReference type="PANTHER" id="PTHR11319:SF35">
    <property type="entry name" value="OUTER MEMBRANE PROTEIN PMPC-RELATED"/>
    <property type="match status" value="1"/>
</dbReference>
<evidence type="ECO:0000256" key="9">
    <source>
        <dbReference type="SAM" id="Phobius"/>
    </source>
</evidence>
<evidence type="ECO:0000256" key="4">
    <source>
        <dbReference type="ARBA" id="ARBA00023136"/>
    </source>
</evidence>
<feature type="transmembrane region" description="Helical" evidence="9">
    <location>
        <begin position="950"/>
        <end position="972"/>
    </location>
</feature>
<keyword evidence="3 9" id="KW-1133">Transmembrane helix</keyword>
<feature type="region of interest" description="Disordered" evidence="8">
    <location>
        <begin position="1381"/>
        <end position="1442"/>
    </location>
</feature>
<dbReference type="Pfam" id="PF07699">
    <property type="entry name" value="Ephrin_rec_like"/>
    <property type="match status" value="1"/>
</dbReference>
<feature type="transmembrane region" description="Helical" evidence="9">
    <location>
        <begin position="680"/>
        <end position="701"/>
    </location>
</feature>
<dbReference type="InterPro" id="IPR009030">
    <property type="entry name" value="Growth_fac_rcpt_cys_sf"/>
</dbReference>
<dbReference type="SUPFAM" id="SSF53822">
    <property type="entry name" value="Periplasmic binding protein-like I"/>
    <property type="match status" value="1"/>
</dbReference>
<evidence type="ECO:0000256" key="7">
    <source>
        <dbReference type="SAM" id="Coils"/>
    </source>
</evidence>
<dbReference type="InterPro" id="IPR001828">
    <property type="entry name" value="ANF_lig-bd_rcpt"/>
</dbReference>
<evidence type="ECO:0000256" key="5">
    <source>
        <dbReference type="ARBA" id="ARBA00023170"/>
    </source>
</evidence>
<keyword evidence="7" id="KW-0175">Coiled coil</keyword>
<feature type="transmembrane region" description="Helical" evidence="9">
    <location>
        <begin position="626"/>
        <end position="645"/>
    </location>
</feature>
<dbReference type="EMBL" id="GBEZ01002337">
    <property type="protein sequence ID" value="JAC82707.1"/>
    <property type="molecule type" value="Transcribed_RNA"/>
</dbReference>
<dbReference type="GO" id="GO:0004930">
    <property type="term" value="F:G protein-coupled receptor activity"/>
    <property type="evidence" value="ECO:0007669"/>
    <property type="project" value="InterPro"/>
</dbReference>
<evidence type="ECO:0000256" key="3">
    <source>
        <dbReference type="ARBA" id="ARBA00022989"/>
    </source>
</evidence>
<comment type="subcellular location">
    <subcellularLocation>
        <location evidence="1">Membrane</location>
        <topology evidence="1">Multi-pass membrane protein</topology>
    </subcellularLocation>
</comment>
<dbReference type="Gene3D" id="2.10.50.10">
    <property type="entry name" value="Tumor Necrosis Factor Receptor, subunit A, domain 2"/>
    <property type="match status" value="1"/>
</dbReference>
<dbReference type="PRINTS" id="PR00248">
    <property type="entry name" value="GPCRMGR"/>
</dbReference>
<dbReference type="InterPro" id="IPR011641">
    <property type="entry name" value="Tyr-kin_ephrin_A/B_rcpt-like"/>
</dbReference>